<feature type="domain" description="Thioredoxin-like fold" evidence="1">
    <location>
        <begin position="52"/>
        <end position="239"/>
    </location>
</feature>
<gene>
    <name evidence="2" type="ORF">L1F33_07415</name>
</gene>
<evidence type="ECO:0000259" key="1">
    <source>
        <dbReference type="Pfam" id="PF13462"/>
    </source>
</evidence>
<name>A0ABY5SYL6_9SPHN</name>
<sequence>MKIVSKFVAGVAAMALGMTGGMALAHKQVPRKAVSALAKPQNWLVTISRDDQGHRLGNPEAETRLVEYMSYTCSHCADFARDGDGAIKLAYVPTGKVSYEIRHLLRDPVDLTAALLTHCGEPNRFMANHAAIMMKQADWLAAASKTTQAQRSRWQFGSNSARRQAIASDLGFYQIMEGRGYSRADLNRCLADEAKATALAETSVRDMRDLKLEGTPSFVINGKLLGGVHDWKSLQPQLDSRL</sequence>
<dbReference type="Gene3D" id="3.40.30.10">
    <property type="entry name" value="Glutaredoxin"/>
    <property type="match status" value="1"/>
</dbReference>
<reference evidence="2" key="1">
    <citation type="submission" date="2022-02" db="EMBL/GenBank/DDBJ databases">
        <title>Qipengyuania spongiae sp. nov., isolated from marine sponge.</title>
        <authorList>
            <person name="Li Z."/>
            <person name="Zhang M."/>
        </authorList>
    </citation>
    <scope>NUCLEOTIDE SEQUENCE</scope>
    <source>
        <strain evidence="2">PHS-Z21</strain>
    </source>
</reference>
<dbReference type="InterPro" id="IPR012336">
    <property type="entry name" value="Thioredoxin-like_fold"/>
</dbReference>
<accession>A0ABY5SYL6</accession>
<dbReference type="RefSeq" id="WP_265557304.1">
    <property type="nucleotide sequence ID" value="NZ_CP092471.1"/>
</dbReference>
<dbReference type="EMBL" id="CP092471">
    <property type="protein sequence ID" value="UVI38106.1"/>
    <property type="molecule type" value="Genomic_DNA"/>
</dbReference>
<dbReference type="Gene3D" id="1.10.40.110">
    <property type="match status" value="1"/>
</dbReference>
<dbReference type="Pfam" id="PF13462">
    <property type="entry name" value="Thioredoxin_4"/>
    <property type="match status" value="1"/>
</dbReference>
<dbReference type="InterPro" id="IPR036249">
    <property type="entry name" value="Thioredoxin-like_sf"/>
</dbReference>
<evidence type="ECO:0000313" key="2">
    <source>
        <dbReference type="EMBL" id="UVI38106.1"/>
    </source>
</evidence>
<keyword evidence="3" id="KW-1185">Reference proteome</keyword>
<protein>
    <submittedName>
        <fullName evidence="2">DsbA family protein</fullName>
    </submittedName>
</protein>
<organism evidence="2 3">
    <name type="scientific">Qipengyuania spongiae</name>
    <dbReference type="NCBI Taxonomy" id="2909673"/>
    <lineage>
        <taxon>Bacteria</taxon>
        <taxon>Pseudomonadati</taxon>
        <taxon>Pseudomonadota</taxon>
        <taxon>Alphaproteobacteria</taxon>
        <taxon>Sphingomonadales</taxon>
        <taxon>Erythrobacteraceae</taxon>
        <taxon>Qipengyuania</taxon>
    </lineage>
</organism>
<dbReference type="SUPFAM" id="SSF52833">
    <property type="entry name" value="Thioredoxin-like"/>
    <property type="match status" value="1"/>
</dbReference>
<dbReference type="Proteomes" id="UP001065265">
    <property type="component" value="Chromosome"/>
</dbReference>
<proteinExistence type="predicted"/>
<evidence type="ECO:0000313" key="3">
    <source>
        <dbReference type="Proteomes" id="UP001065265"/>
    </source>
</evidence>